<feature type="transmembrane region" description="Helical" evidence="13">
    <location>
        <begin position="20"/>
        <end position="40"/>
    </location>
</feature>
<sequence>MTALFDEEPEAPLASEINTTPLIDVLLVLLIMVIVTIPIAPHLTGLGLPRPATAAEPLPDAVRVRVDLDGRVFWQDTPLDGPAALEDRLRALVTLPDPPPLHLDAEGGVSFGLVMAVLAAVQRHGVRDFAITDTRRFLEEE</sequence>
<dbReference type="GO" id="GO:0005886">
    <property type="term" value="C:plasma membrane"/>
    <property type="evidence" value="ECO:0007669"/>
    <property type="project" value="UniProtKB-SubCell"/>
</dbReference>
<keyword evidence="11 13" id="KW-0472">Membrane</keyword>
<evidence type="ECO:0000256" key="5">
    <source>
        <dbReference type="ARBA" id="ARBA00022448"/>
    </source>
</evidence>
<dbReference type="Pfam" id="PF02472">
    <property type="entry name" value="ExbD"/>
    <property type="match status" value="1"/>
</dbReference>
<reference evidence="14 15" key="1">
    <citation type="submission" date="2019-07" db="EMBL/GenBank/DDBJ databases">
        <title>Whole genome shotgun sequence of Rhodospirillum oryzae NBRC 107573.</title>
        <authorList>
            <person name="Hosoyama A."/>
            <person name="Uohara A."/>
            <person name="Ohji S."/>
            <person name="Ichikawa N."/>
        </authorList>
    </citation>
    <scope>NUCLEOTIDE SEQUENCE [LARGE SCALE GENOMIC DNA]</scope>
    <source>
        <strain evidence="14 15">NBRC 107573</strain>
    </source>
</reference>
<evidence type="ECO:0000256" key="11">
    <source>
        <dbReference type="ARBA" id="ARBA00023136"/>
    </source>
</evidence>
<dbReference type="Proteomes" id="UP000321567">
    <property type="component" value="Unassembled WGS sequence"/>
</dbReference>
<evidence type="ECO:0000313" key="15">
    <source>
        <dbReference type="Proteomes" id="UP000321567"/>
    </source>
</evidence>
<protein>
    <submittedName>
        <fullName evidence="14">Biopolymer transporter ExbD</fullName>
    </submittedName>
</protein>
<accession>A0A512HC74</accession>
<keyword evidence="5 12" id="KW-0813">Transport</keyword>
<organism evidence="14 15">
    <name type="scientific">Pararhodospirillum oryzae</name>
    <dbReference type="NCBI Taxonomy" id="478448"/>
    <lineage>
        <taxon>Bacteria</taxon>
        <taxon>Pseudomonadati</taxon>
        <taxon>Pseudomonadota</taxon>
        <taxon>Alphaproteobacteria</taxon>
        <taxon>Rhodospirillales</taxon>
        <taxon>Rhodospirillaceae</taxon>
        <taxon>Pararhodospirillum</taxon>
    </lineage>
</organism>
<name>A0A512HC74_9PROT</name>
<keyword evidence="10 13" id="KW-1133">Transmembrane helix</keyword>
<evidence type="ECO:0000256" key="4">
    <source>
        <dbReference type="ARBA" id="ARBA00011471"/>
    </source>
</evidence>
<dbReference type="PANTHER" id="PTHR30558:SF12">
    <property type="entry name" value="BIOPOLYMER TRANSPORT PROTEIN EXBD"/>
    <property type="match status" value="1"/>
</dbReference>
<dbReference type="GO" id="GO:0022857">
    <property type="term" value="F:transmembrane transporter activity"/>
    <property type="evidence" value="ECO:0007669"/>
    <property type="project" value="InterPro"/>
</dbReference>
<dbReference type="RefSeq" id="WP_147165081.1">
    <property type="nucleotide sequence ID" value="NZ_BJZO01000162.1"/>
</dbReference>
<dbReference type="EMBL" id="BJZO01000162">
    <property type="protein sequence ID" value="GEO83041.1"/>
    <property type="molecule type" value="Genomic_DNA"/>
</dbReference>
<keyword evidence="7" id="KW-0997">Cell inner membrane</keyword>
<keyword evidence="15" id="KW-1185">Reference proteome</keyword>
<comment type="subcellular location">
    <subcellularLocation>
        <location evidence="2">Cell inner membrane</location>
        <topology evidence="2">Single-pass type II membrane protein</topology>
    </subcellularLocation>
    <subcellularLocation>
        <location evidence="12">Cell membrane</location>
        <topology evidence="12">Single-pass type II membrane protein</topology>
    </subcellularLocation>
</comment>
<dbReference type="OrthoDB" id="9798629at2"/>
<evidence type="ECO:0000256" key="3">
    <source>
        <dbReference type="ARBA" id="ARBA00005811"/>
    </source>
</evidence>
<comment type="similarity">
    <text evidence="3 12">Belongs to the ExbD/TolR family.</text>
</comment>
<keyword evidence="8 12" id="KW-0812">Transmembrane</keyword>
<evidence type="ECO:0000256" key="12">
    <source>
        <dbReference type="RuleBase" id="RU003879"/>
    </source>
</evidence>
<evidence type="ECO:0000313" key="14">
    <source>
        <dbReference type="EMBL" id="GEO83041.1"/>
    </source>
</evidence>
<dbReference type="AlphaFoldDB" id="A0A512HC74"/>
<evidence type="ECO:0000256" key="1">
    <source>
        <dbReference type="ARBA" id="ARBA00003540"/>
    </source>
</evidence>
<evidence type="ECO:0000256" key="9">
    <source>
        <dbReference type="ARBA" id="ARBA00022927"/>
    </source>
</evidence>
<evidence type="ECO:0000256" key="8">
    <source>
        <dbReference type="ARBA" id="ARBA00022692"/>
    </source>
</evidence>
<proteinExistence type="inferred from homology"/>
<evidence type="ECO:0000256" key="2">
    <source>
        <dbReference type="ARBA" id="ARBA00004249"/>
    </source>
</evidence>
<dbReference type="PANTHER" id="PTHR30558">
    <property type="entry name" value="EXBD MEMBRANE COMPONENT OF PMF-DRIVEN MACROMOLECULE IMPORT SYSTEM"/>
    <property type="match status" value="1"/>
</dbReference>
<evidence type="ECO:0000256" key="10">
    <source>
        <dbReference type="ARBA" id="ARBA00022989"/>
    </source>
</evidence>
<evidence type="ECO:0000256" key="13">
    <source>
        <dbReference type="SAM" id="Phobius"/>
    </source>
</evidence>
<gene>
    <name evidence="14" type="ORF">ROR02_31720</name>
</gene>
<comment type="subunit">
    <text evidence="4">The accessory proteins ExbB and ExbD seem to form a complex with TonB.</text>
</comment>
<dbReference type="Gene3D" id="3.30.420.270">
    <property type="match status" value="1"/>
</dbReference>
<comment type="caution">
    <text evidence="14">The sequence shown here is derived from an EMBL/GenBank/DDBJ whole genome shotgun (WGS) entry which is preliminary data.</text>
</comment>
<dbReference type="InterPro" id="IPR003400">
    <property type="entry name" value="ExbD"/>
</dbReference>
<evidence type="ECO:0000256" key="6">
    <source>
        <dbReference type="ARBA" id="ARBA00022475"/>
    </source>
</evidence>
<keyword evidence="6" id="KW-1003">Cell membrane</keyword>
<dbReference type="GO" id="GO:0015031">
    <property type="term" value="P:protein transport"/>
    <property type="evidence" value="ECO:0007669"/>
    <property type="project" value="UniProtKB-KW"/>
</dbReference>
<comment type="function">
    <text evidence="1">Involved in the TonB-dependent energy-dependent transport of various receptor-bound substrates.</text>
</comment>
<evidence type="ECO:0000256" key="7">
    <source>
        <dbReference type="ARBA" id="ARBA00022519"/>
    </source>
</evidence>
<keyword evidence="9 12" id="KW-0653">Protein transport</keyword>